<protein>
    <recommendedName>
        <fullName evidence="3">DUF4296 domain-containing protein</fullName>
    </recommendedName>
</protein>
<proteinExistence type="predicted"/>
<dbReference type="RefSeq" id="WP_279243274.1">
    <property type="nucleotide sequence ID" value="NZ_SHNN01000001.1"/>
</dbReference>
<comment type="caution">
    <text evidence="1">The sequence shown here is derived from an EMBL/GenBank/DDBJ whole genome shotgun (WGS) entry which is preliminary data.</text>
</comment>
<organism evidence="1 2">
    <name type="scientific">Candidatus Litorirhabdus singularis</name>
    <dbReference type="NCBI Taxonomy" id="2518993"/>
    <lineage>
        <taxon>Bacteria</taxon>
        <taxon>Pseudomonadati</taxon>
        <taxon>Pseudomonadota</taxon>
        <taxon>Gammaproteobacteria</taxon>
        <taxon>Cellvibrionales</taxon>
        <taxon>Halieaceae</taxon>
        <taxon>Candidatus Litorirhabdus</taxon>
    </lineage>
</organism>
<evidence type="ECO:0000313" key="2">
    <source>
        <dbReference type="Proteomes" id="UP001143362"/>
    </source>
</evidence>
<name>A0ABT3TAE8_9GAMM</name>
<sequence>MLSSFKATPVSSARAALVMLLTACLLTVVGCGSTKVINSDKTLVVRDSVYNISNVSVFKSTSEAVMDDADNIDLYGADKKRINALLKEHDSLFVRQTLQLDDLDIVYQAKSIDSWRDYSKLAKKFETANKELRKFLADSKKMQLEL</sequence>
<dbReference type="Proteomes" id="UP001143362">
    <property type="component" value="Unassembled WGS sequence"/>
</dbReference>
<keyword evidence="2" id="KW-1185">Reference proteome</keyword>
<gene>
    <name evidence="1" type="ORF">EYC98_00155</name>
</gene>
<dbReference type="EMBL" id="SHNN01000001">
    <property type="protein sequence ID" value="MCX2979273.1"/>
    <property type="molecule type" value="Genomic_DNA"/>
</dbReference>
<evidence type="ECO:0008006" key="3">
    <source>
        <dbReference type="Google" id="ProtNLM"/>
    </source>
</evidence>
<accession>A0ABT3TAE8</accession>
<reference evidence="1" key="1">
    <citation type="submission" date="2019-02" db="EMBL/GenBank/DDBJ databases">
        <authorList>
            <person name="Li S.-H."/>
        </authorList>
    </citation>
    <scope>NUCLEOTIDE SEQUENCE</scope>
    <source>
        <strain evidence="1">IMCC14734</strain>
    </source>
</reference>
<evidence type="ECO:0000313" key="1">
    <source>
        <dbReference type="EMBL" id="MCX2979273.1"/>
    </source>
</evidence>
<dbReference type="PROSITE" id="PS51257">
    <property type="entry name" value="PROKAR_LIPOPROTEIN"/>
    <property type="match status" value="1"/>
</dbReference>